<dbReference type="GO" id="GO:0045254">
    <property type="term" value="C:pyruvate dehydrogenase complex"/>
    <property type="evidence" value="ECO:0007669"/>
    <property type="project" value="UniProtKB-UniRule"/>
</dbReference>
<dbReference type="FunFam" id="3.30.559.10:FF:000003">
    <property type="entry name" value="Acetyltransferase component of pyruvate dehydrogenase complex"/>
    <property type="match status" value="1"/>
</dbReference>
<feature type="domain" description="Lipoyl-binding" evidence="10">
    <location>
        <begin position="125"/>
        <end position="200"/>
    </location>
</feature>
<dbReference type="PANTHER" id="PTHR23151">
    <property type="entry name" value="DIHYDROLIPOAMIDE ACETYL/SUCCINYL-TRANSFERASE-RELATED"/>
    <property type="match status" value="1"/>
</dbReference>
<dbReference type="InterPro" id="IPR006257">
    <property type="entry name" value="LAT1"/>
</dbReference>
<dbReference type="InterPro" id="IPR023213">
    <property type="entry name" value="CAT-like_dom_sf"/>
</dbReference>
<dbReference type="InterPro" id="IPR011053">
    <property type="entry name" value="Single_hybrid_motif"/>
</dbReference>
<dbReference type="GO" id="GO:0006086">
    <property type="term" value="P:pyruvate decarboxylation to acetyl-CoA"/>
    <property type="evidence" value="ECO:0007669"/>
    <property type="project" value="InterPro"/>
</dbReference>
<evidence type="ECO:0000256" key="8">
    <source>
        <dbReference type="RuleBase" id="RU361137"/>
    </source>
</evidence>
<keyword evidence="4 8" id="KW-0450">Lipoyl</keyword>
<dbReference type="NCBIfam" id="TIGR01349">
    <property type="entry name" value="PDHac_trf_mito"/>
    <property type="match status" value="1"/>
</dbReference>
<dbReference type="PROSITE" id="PS50968">
    <property type="entry name" value="BIOTINYL_LIPOYL"/>
    <property type="match status" value="2"/>
</dbReference>
<comment type="function">
    <text evidence="6">The pyruvate dehydrogenase complex catalyzes the overall conversion of pyruvate to acetyl-CoA and CO(2). It contains multiple copies of three enzymatic components: pyruvate dehydrogenase (E1), dihydrolipoamide acetyltransferase (E2) and lipoamide dehydrogenase (E3).</text>
</comment>
<name>A0A7W5ZFI2_9BACT</name>
<comment type="cofactor">
    <cofactor evidence="8">
        <name>(R)-lipoate</name>
        <dbReference type="ChEBI" id="CHEBI:83088"/>
    </cofactor>
    <text evidence="8">Binds 2 lipoyl cofactors covalently.</text>
</comment>
<comment type="subunit">
    <text evidence="2">Forms a 24-polypeptide structural core with octahedral symmetry.</text>
</comment>
<evidence type="ECO:0000256" key="1">
    <source>
        <dbReference type="ARBA" id="ARBA00007317"/>
    </source>
</evidence>
<feature type="region of interest" description="Disordered" evidence="9">
    <location>
        <begin position="286"/>
        <end position="316"/>
    </location>
</feature>
<feature type="domain" description="Lipoyl-binding" evidence="10">
    <location>
        <begin position="2"/>
        <end position="77"/>
    </location>
</feature>
<dbReference type="Pfam" id="PF00364">
    <property type="entry name" value="Biotin_lipoyl"/>
    <property type="match status" value="2"/>
</dbReference>
<comment type="similarity">
    <text evidence="1 8">Belongs to the 2-oxoacid dehydrogenase family.</text>
</comment>
<dbReference type="PANTHER" id="PTHR23151:SF90">
    <property type="entry name" value="DIHYDROLIPOYLLYSINE-RESIDUE ACETYLTRANSFERASE COMPONENT OF PYRUVATE DEHYDROGENASE COMPLEX, MITOCHONDRIAL-RELATED"/>
    <property type="match status" value="1"/>
</dbReference>
<dbReference type="PROSITE" id="PS00189">
    <property type="entry name" value="LIPOYL"/>
    <property type="match status" value="2"/>
</dbReference>
<dbReference type="Gene3D" id="4.10.320.10">
    <property type="entry name" value="E3-binding domain"/>
    <property type="match status" value="1"/>
</dbReference>
<dbReference type="InterPro" id="IPR001078">
    <property type="entry name" value="2-oxoacid_DH_actylTfrase"/>
</dbReference>
<accession>A0A7W5ZFI2</accession>
<dbReference type="InterPro" id="IPR045257">
    <property type="entry name" value="E2/Pdx1"/>
</dbReference>
<proteinExistence type="inferred from homology"/>
<dbReference type="InterPro" id="IPR004167">
    <property type="entry name" value="PSBD"/>
</dbReference>
<dbReference type="InterPro" id="IPR000089">
    <property type="entry name" value="Biotin_lipoyl"/>
</dbReference>
<gene>
    <name evidence="12" type="ORF">FHS57_000370</name>
</gene>
<dbReference type="Proteomes" id="UP000541352">
    <property type="component" value="Unassembled WGS sequence"/>
</dbReference>
<feature type="compositionally biased region" description="Low complexity" evidence="9">
    <location>
        <begin position="286"/>
        <end position="313"/>
    </location>
</feature>
<dbReference type="Pfam" id="PF02817">
    <property type="entry name" value="E3_binding"/>
    <property type="match status" value="1"/>
</dbReference>
<dbReference type="RefSeq" id="WP_183971148.1">
    <property type="nucleotide sequence ID" value="NZ_JACIBY010000001.1"/>
</dbReference>
<evidence type="ECO:0000259" key="11">
    <source>
        <dbReference type="PROSITE" id="PS51826"/>
    </source>
</evidence>
<protein>
    <recommendedName>
        <fullName evidence="8">Acetyltransferase component of pyruvate dehydrogenase complex</fullName>
        <ecNumber evidence="8">2.3.1.12</ecNumber>
    </recommendedName>
</protein>
<dbReference type="Gene3D" id="3.30.559.10">
    <property type="entry name" value="Chloramphenicol acetyltransferase-like domain"/>
    <property type="match status" value="1"/>
</dbReference>
<dbReference type="CDD" id="cd06849">
    <property type="entry name" value="lipoyl_domain"/>
    <property type="match status" value="2"/>
</dbReference>
<reference evidence="12 13" key="1">
    <citation type="submission" date="2020-08" db="EMBL/GenBank/DDBJ databases">
        <title>Genomic Encyclopedia of Type Strains, Phase IV (KMG-IV): sequencing the most valuable type-strain genomes for metagenomic binning, comparative biology and taxonomic classification.</title>
        <authorList>
            <person name="Goeker M."/>
        </authorList>
    </citation>
    <scope>NUCLEOTIDE SEQUENCE [LARGE SCALE GENOMIC DNA]</scope>
    <source>
        <strain evidence="12 13">DSM 17976</strain>
    </source>
</reference>
<evidence type="ECO:0000256" key="3">
    <source>
        <dbReference type="ARBA" id="ARBA00022679"/>
    </source>
</evidence>
<evidence type="ECO:0000259" key="10">
    <source>
        <dbReference type="PROSITE" id="PS50968"/>
    </source>
</evidence>
<dbReference type="PROSITE" id="PS51826">
    <property type="entry name" value="PSBD"/>
    <property type="match status" value="1"/>
</dbReference>
<dbReference type="InterPro" id="IPR003016">
    <property type="entry name" value="2-oxoA_DH_lipoyl-BS"/>
</dbReference>
<sequence length="540" mass="55906">MAEVIRMPKMSDTMTEGVIAAWHKKVGDVIKSGDIIAEVETDKATMDMESYQEGTLLYIGVEKGSAVPVDGILAIIGAPGEDYQALLGGGAAPAPAEAPAAPAPQEVAAPAPAAAPAAPAAPVNATVVRMPKMSDTMTEGVLVAWLKKVGDVVKSGDIIAEVETDKATMELENYEDGTLLYLGVKEGEAVPVDGIIAIVGEAGADYQSLLSPQAASAPAPAAPEVAASAPAAAAAPAAATSGDGRIKASPLAKALAKDKGVDLSQVVGSGEGGRIVKKDIDGASAVSSQQPAVSSQPAAPKAQPAAPAAAPAVGDFEDTPISQMRKTIARRLSESLFTAPHFYLTMEITMDKAMELRGKINEVSPVKVSFNDMVIKAAALALKQHPAINSAWLGDKIRKYNYVNVGVAVAVDEGLLVPVVRDADKKTLSVIASEVKDMAGKAKDKKLQPKDWEGNTFSISNLGMFGIDEFTAIINPPDSCIMAVGGIKKVAAFKEDGSIYPTNIMKVTLSCDHRVVDGATGSAFLQTFKKLLENPLGMLV</sequence>
<keyword evidence="13" id="KW-1185">Reference proteome</keyword>
<dbReference type="GO" id="GO:0004742">
    <property type="term" value="F:dihydrolipoyllysine-residue acetyltransferase activity"/>
    <property type="evidence" value="ECO:0007669"/>
    <property type="project" value="UniProtKB-UniRule"/>
</dbReference>
<evidence type="ECO:0000256" key="5">
    <source>
        <dbReference type="ARBA" id="ARBA00023315"/>
    </source>
</evidence>
<dbReference type="EMBL" id="JACIBY010000001">
    <property type="protein sequence ID" value="MBB3836388.1"/>
    <property type="molecule type" value="Genomic_DNA"/>
</dbReference>
<dbReference type="SUPFAM" id="SSF51230">
    <property type="entry name" value="Single hybrid motif"/>
    <property type="match status" value="2"/>
</dbReference>
<dbReference type="Gene3D" id="2.40.50.100">
    <property type="match status" value="2"/>
</dbReference>
<keyword evidence="12" id="KW-0670">Pyruvate</keyword>
<dbReference type="SUPFAM" id="SSF52777">
    <property type="entry name" value="CoA-dependent acyltransferases"/>
    <property type="match status" value="1"/>
</dbReference>
<evidence type="ECO:0000256" key="9">
    <source>
        <dbReference type="SAM" id="MobiDB-lite"/>
    </source>
</evidence>
<keyword evidence="5 8" id="KW-0012">Acyltransferase</keyword>
<evidence type="ECO:0000256" key="2">
    <source>
        <dbReference type="ARBA" id="ARBA00011484"/>
    </source>
</evidence>
<dbReference type="SUPFAM" id="SSF47005">
    <property type="entry name" value="Peripheral subunit-binding domain of 2-oxo acid dehydrogenase complex"/>
    <property type="match status" value="1"/>
</dbReference>
<evidence type="ECO:0000256" key="6">
    <source>
        <dbReference type="ARBA" id="ARBA00025211"/>
    </source>
</evidence>
<dbReference type="InterPro" id="IPR036625">
    <property type="entry name" value="E3-bd_dom_sf"/>
</dbReference>
<keyword evidence="3 8" id="KW-0808">Transferase</keyword>
<dbReference type="EC" id="2.3.1.12" evidence="8"/>
<evidence type="ECO:0000256" key="4">
    <source>
        <dbReference type="ARBA" id="ARBA00022823"/>
    </source>
</evidence>
<organism evidence="12 13">
    <name type="scientific">Runella defluvii</name>
    <dbReference type="NCBI Taxonomy" id="370973"/>
    <lineage>
        <taxon>Bacteria</taxon>
        <taxon>Pseudomonadati</taxon>
        <taxon>Bacteroidota</taxon>
        <taxon>Cytophagia</taxon>
        <taxon>Cytophagales</taxon>
        <taxon>Spirosomataceae</taxon>
        <taxon>Runella</taxon>
    </lineage>
</organism>
<feature type="domain" description="Peripheral subunit-binding (PSBD)" evidence="11">
    <location>
        <begin position="247"/>
        <end position="284"/>
    </location>
</feature>
<dbReference type="Pfam" id="PF00198">
    <property type="entry name" value="2-oxoacid_dh"/>
    <property type="match status" value="1"/>
</dbReference>
<dbReference type="AlphaFoldDB" id="A0A7W5ZFI2"/>
<evidence type="ECO:0000313" key="13">
    <source>
        <dbReference type="Proteomes" id="UP000541352"/>
    </source>
</evidence>
<evidence type="ECO:0000313" key="12">
    <source>
        <dbReference type="EMBL" id="MBB3836388.1"/>
    </source>
</evidence>
<evidence type="ECO:0000256" key="7">
    <source>
        <dbReference type="ARBA" id="ARBA00048370"/>
    </source>
</evidence>
<comment type="caution">
    <text evidence="12">The sequence shown here is derived from an EMBL/GenBank/DDBJ whole genome shotgun (WGS) entry which is preliminary data.</text>
</comment>
<comment type="catalytic activity">
    <reaction evidence="7 8">
        <text>N(6)-[(R)-dihydrolipoyl]-L-lysyl-[protein] + acetyl-CoA = N(6)-[(R)-S(8)-acetyldihydrolipoyl]-L-lysyl-[protein] + CoA</text>
        <dbReference type="Rhea" id="RHEA:17017"/>
        <dbReference type="Rhea" id="RHEA-COMP:10475"/>
        <dbReference type="Rhea" id="RHEA-COMP:10478"/>
        <dbReference type="ChEBI" id="CHEBI:57287"/>
        <dbReference type="ChEBI" id="CHEBI:57288"/>
        <dbReference type="ChEBI" id="CHEBI:83100"/>
        <dbReference type="ChEBI" id="CHEBI:83111"/>
        <dbReference type="EC" id="2.3.1.12"/>
    </reaction>
</comment>